<dbReference type="Pfam" id="PF13450">
    <property type="entry name" value="NAD_binding_8"/>
    <property type="match status" value="1"/>
</dbReference>
<dbReference type="Proteomes" id="UP000073492">
    <property type="component" value="Unassembled WGS sequence"/>
</dbReference>
<dbReference type="SUPFAM" id="SSF51905">
    <property type="entry name" value="FAD/NAD(P)-binding domain"/>
    <property type="match status" value="1"/>
</dbReference>
<dbReference type="Gene3D" id="3.50.50.60">
    <property type="entry name" value="FAD/NAD(P)-binding domain"/>
    <property type="match status" value="1"/>
</dbReference>
<dbReference type="Gene3D" id="3.30.70.1990">
    <property type="match status" value="1"/>
</dbReference>
<dbReference type="Gene3D" id="1.10.405.20">
    <property type="match status" value="1"/>
</dbReference>
<sequence length="487" mass="53612">MRYSLHGFLTLVGISSASSNPQHFENVICKDIAIIGGGASGIFAAFRLREDFNKSIVVIERRGRIGGHVDTFYDLATNASIDYGVQTYIKYGPAESFFTRLGLQIGPGRSDPPSIQSFINSANGELLSDYKAPAFPDVLPALKRYMEQAKRYDQYLAPGLWNFPAPNDIPGDLLLPFEDFAKKYDFEVAIPTIQVVSNPGVGGFQGILALHVLAFAFGYTVTDGFLNNGFFNAVNASNSALYEKAYHLLKDDILLKTAVHSAERSSQGIRLVVRAADGKQTAIDAKQLLIAVPPSTSNLEALQLNQKEHDVFSQLTPTYSFAGMLRTSALPKNHTVSFISKEAVPNHYSKLWKQPIALTFNPKGKPGEQLWQFLIASNQTMNGDQAKAKVLQGLKLLVSSGTFKNETSADVGVDVAAETEILALADHSSLLHREPAEAYKKGFIQDFYSLQGHRSTWYTGSLWTEDYSSTNWAFADTVLDRMVKAMR</sequence>
<keyword evidence="2" id="KW-1185">Reference proteome</keyword>
<proteinExistence type="predicted"/>
<name>A0A139IJZ2_9PEZI</name>
<accession>A0A139IJZ2</accession>
<dbReference type="EMBL" id="LFZO01000069">
    <property type="protein sequence ID" value="KXT15010.1"/>
    <property type="molecule type" value="Genomic_DNA"/>
</dbReference>
<reference evidence="1 2" key="1">
    <citation type="submission" date="2015-07" db="EMBL/GenBank/DDBJ databases">
        <title>Comparative genomics of the Sigatoka disease complex on banana suggests a link between parallel evolutionary changes in Pseudocercospora fijiensis and Pseudocercospora eumusae and increased virulence on the banana host.</title>
        <authorList>
            <person name="Chang T.-C."/>
            <person name="Salvucci A."/>
            <person name="Crous P.W."/>
            <person name="Stergiopoulos I."/>
        </authorList>
    </citation>
    <scope>NUCLEOTIDE SEQUENCE [LARGE SCALE GENOMIC DNA]</scope>
    <source>
        <strain evidence="1 2">CBS 116634</strain>
    </source>
</reference>
<comment type="caution">
    <text evidence="1">The sequence shown here is derived from an EMBL/GenBank/DDBJ whole genome shotgun (WGS) entry which is preliminary data.</text>
</comment>
<gene>
    <name evidence="1" type="ORF">AC579_7777</name>
</gene>
<evidence type="ECO:0000313" key="2">
    <source>
        <dbReference type="Proteomes" id="UP000073492"/>
    </source>
</evidence>
<protein>
    <recommendedName>
        <fullName evidence="3">Amine oxidase domain-containing protein</fullName>
    </recommendedName>
</protein>
<dbReference type="OrthoDB" id="68575at2759"/>
<evidence type="ECO:0008006" key="3">
    <source>
        <dbReference type="Google" id="ProtNLM"/>
    </source>
</evidence>
<evidence type="ECO:0000313" key="1">
    <source>
        <dbReference type="EMBL" id="KXT15010.1"/>
    </source>
</evidence>
<organism evidence="1 2">
    <name type="scientific">Pseudocercospora musae</name>
    <dbReference type="NCBI Taxonomy" id="113226"/>
    <lineage>
        <taxon>Eukaryota</taxon>
        <taxon>Fungi</taxon>
        <taxon>Dikarya</taxon>
        <taxon>Ascomycota</taxon>
        <taxon>Pezizomycotina</taxon>
        <taxon>Dothideomycetes</taxon>
        <taxon>Dothideomycetidae</taxon>
        <taxon>Mycosphaerellales</taxon>
        <taxon>Mycosphaerellaceae</taxon>
        <taxon>Pseudocercospora</taxon>
    </lineage>
</organism>
<dbReference type="STRING" id="113226.A0A139IJZ2"/>
<dbReference type="AlphaFoldDB" id="A0A139IJZ2"/>
<dbReference type="InterPro" id="IPR036188">
    <property type="entry name" value="FAD/NAD-bd_sf"/>
</dbReference>